<name>A0A317QN37_9ACTN</name>
<sequence length="65" mass="7648">MVFVERCPECACGQVLHLWRTDMERLVLIDDWKCLSATCGHRWDTTLTYAQLERRSARREHAGEP</sequence>
<gene>
    <name evidence="1" type="ORF">JD79_03299</name>
</gene>
<dbReference type="EMBL" id="QGTX01000001">
    <property type="protein sequence ID" value="PWW24121.1"/>
    <property type="molecule type" value="Genomic_DNA"/>
</dbReference>
<evidence type="ECO:0000313" key="2">
    <source>
        <dbReference type="Proteomes" id="UP000246661"/>
    </source>
</evidence>
<comment type="caution">
    <text evidence="1">The sequence shown here is derived from an EMBL/GenBank/DDBJ whole genome shotgun (WGS) entry which is preliminary data.</text>
</comment>
<accession>A0A317QN37</accession>
<evidence type="ECO:0000313" key="1">
    <source>
        <dbReference type="EMBL" id="PWW24121.1"/>
    </source>
</evidence>
<evidence type="ECO:0008006" key="3">
    <source>
        <dbReference type="Google" id="ProtNLM"/>
    </source>
</evidence>
<organism evidence="1 2">
    <name type="scientific">Geodermatophilus normandii</name>
    <dbReference type="NCBI Taxonomy" id="1137989"/>
    <lineage>
        <taxon>Bacteria</taxon>
        <taxon>Bacillati</taxon>
        <taxon>Actinomycetota</taxon>
        <taxon>Actinomycetes</taxon>
        <taxon>Geodermatophilales</taxon>
        <taxon>Geodermatophilaceae</taxon>
        <taxon>Geodermatophilus</taxon>
    </lineage>
</organism>
<dbReference type="Proteomes" id="UP000246661">
    <property type="component" value="Unassembled WGS sequence"/>
</dbReference>
<dbReference type="AlphaFoldDB" id="A0A317QN37"/>
<proteinExistence type="predicted"/>
<keyword evidence="2" id="KW-1185">Reference proteome</keyword>
<reference evidence="2" key="1">
    <citation type="submission" date="2018-05" db="EMBL/GenBank/DDBJ databases">
        <authorList>
            <person name="Klenk H.-P."/>
            <person name="Huntemann M."/>
            <person name="Clum A."/>
            <person name="Pillay M."/>
            <person name="Palaniappan K."/>
            <person name="Varghese N."/>
            <person name="Mikhailova N."/>
            <person name="Stamatis D."/>
            <person name="Reddy T."/>
            <person name="Daum C."/>
            <person name="Shapiro N."/>
            <person name="Ivanova N."/>
            <person name="Kyrpides N."/>
            <person name="Woyke T."/>
        </authorList>
    </citation>
    <scope>NUCLEOTIDE SEQUENCE [LARGE SCALE GENOMIC DNA]</scope>
    <source>
        <strain evidence="2">DSM 45417</strain>
    </source>
</reference>
<protein>
    <recommendedName>
        <fullName evidence="3">Ogr/Delta-like zinc finger protein</fullName>
    </recommendedName>
</protein>